<gene>
    <name evidence="4" type="ORF">EV421DRAFT_762791</name>
</gene>
<keyword evidence="2" id="KW-0472">Membrane</keyword>
<comment type="caution">
    <text evidence="4">The sequence shown here is derived from an EMBL/GenBank/DDBJ whole genome shotgun (WGS) entry which is preliminary data.</text>
</comment>
<dbReference type="Proteomes" id="UP001175226">
    <property type="component" value="Unassembled WGS sequence"/>
</dbReference>
<feature type="transmembrane region" description="Helical" evidence="2">
    <location>
        <begin position="285"/>
        <end position="306"/>
    </location>
</feature>
<evidence type="ECO:0000313" key="4">
    <source>
        <dbReference type="EMBL" id="KAK0440771.1"/>
    </source>
</evidence>
<feature type="region of interest" description="Disordered" evidence="1">
    <location>
        <begin position="244"/>
        <end position="280"/>
    </location>
</feature>
<keyword evidence="2" id="KW-1133">Transmembrane helix</keyword>
<dbReference type="AlphaFoldDB" id="A0AA39JFD1"/>
<accession>A0AA39JFD1</accession>
<feature type="region of interest" description="Disordered" evidence="1">
    <location>
        <begin position="181"/>
        <end position="201"/>
    </location>
</feature>
<evidence type="ECO:0000313" key="5">
    <source>
        <dbReference type="Proteomes" id="UP001175226"/>
    </source>
</evidence>
<organism evidence="4 5">
    <name type="scientific">Armillaria borealis</name>
    <dbReference type="NCBI Taxonomy" id="47425"/>
    <lineage>
        <taxon>Eukaryota</taxon>
        <taxon>Fungi</taxon>
        <taxon>Dikarya</taxon>
        <taxon>Basidiomycota</taxon>
        <taxon>Agaricomycotina</taxon>
        <taxon>Agaricomycetes</taxon>
        <taxon>Agaricomycetidae</taxon>
        <taxon>Agaricales</taxon>
        <taxon>Marasmiineae</taxon>
        <taxon>Physalacriaceae</taxon>
        <taxon>Armillaria</taxon>
    </lineage>
</organism>
<feature type="compositionally biased region" description="Low complexity" evidence="1">
    <location>
        <begin position="128"/>
        <end position="138"/>
    </location>
</feature>
<name>A0AA39JFD1_9AGAR</name>
<evidence type="ECO:0000256" key="2">
    <source>
        <dbReference type="SAM" id="Phobius"/>
    </source>
</evidence>
<feature type="region of interest" description="Disordered" evidence="1">
    <location>
        <begin position="128"/>
        <end position="159"/>
    </location>
</feature>
<feature type="compositionally biased region" description="Basic and acidic residues" evidence="1">
    <location>
        <begin position="319"/>
        <end position="341"/>
    </location>
</feature>
<dbReference type="EMBL" id="JAUEPT010000032">
    <property type="protein sequence ID" value="KAK0440771.1"/>
    <property type="molecule type" value="Genomic_DNA"/>
</dbReference>
<keyword evidence="3" id="KW-0732">Signal</keyword>
<feature type="compositionally biased region" description="Polar residues" evidence="1">
    <location>
        <begin position="145"/>
        <end position="159"/>
    </location>
</feature>
<feature type="compositionally biased region" description="Low complexity" evidence="1">
    <location>
        <begin position="244"/>
        <end position="278"/>
    </location>
</feature>
<protein>
    <submittedName>
        <fullName evidence="4">Uncharacterized protein</fullName>
    </submittedName>
</protein>
<proteinExistence type="predicted"/>
<reference evidence="4" key="1">
    <citation type="submission" date="2023-06" db="EMBL/GenBank/DDBJ databases">
        <authorList>
            <consortium name="Lawrence Berkeley National Laboratory"/>
            <person name="Ahrendt S."/>
            <person name="Sahu N."/>
            <person name="Indic B."/>
            <person name="Wong-Bajracharya J."/>
            <person name="Merenyi Z."/>
            <person name="Ke H.-M."/>
            <person name="Monk M."/>
            <person name="Kocsube S."/>
            <person name="Drula E."/>
            <person name="Lipzen A."/>
            <person name="Balint B."/>
            <person name="Henrissat B."/>
            <person name="Andreopoulos B."/>
            <person name="Martin F.M."/>
            <person name="Harder C.B."/>
            <person name="Rigling D."/>
            <person name="Ford K.L."/>
            <person name="Foster G.D."/>
            <person name="Pangilinan J."/>
            <person name="Papanicolaou A."/>
            <person name="Barry K."/>
            <person name="LaButti K."/>
            <person name="Viragh M."/>
            <person name="Koriabine M."/>
            <person name="Yan M."/>
            <person name="Riley R."/>
            <person name="Champramary S."/>
            <person name="Plett K.L."/>
            <person name="Tsai I.J."/>
            <person name="Slot J."/>
            <person name="Sipos G."/>
            <person name="Plett J."/>
            <person name="Nagy L.G."/>
            <person name="Grigoriev I.V."/>
        </authorList>
    </citation>
    <scope>NUCLEOTIDE SEQUENCE</scope>
    <source>
        <strain evidence="4">FPL87.14</strain>
    </source>
</reference>
<sequence>MLSCYFVLFLISAGVAFQIQAPRFVNSEATVVWNRNDGDPDDSVFARRLLPAEVGDELPEFPGSLPSGTIDVEFPAPGQTYLIEIRTPQPEFRLLAESDTIFTETDPSDSDTSAESAIASTSTSFSTSSTVLVPSSSTIRDVQPPKSSTTVGGSGLQPISTSSTGLVTAFAIIATADSSSSLSTTPLSAQEPVDTGTSNQIISVSTNTPSTTHVIASTSAANTSLLSSSDLNIGTTSILESTSVSTTLSVKPVTDTPHTSTELPSPTTPTSPTSSNSPRNHVPQIIGGTLGSFLFIILLTALFIFFRRRRLRPSSQSPDIEKRKESETPSRPESMHQLLKRPESHVSILTSAYSPLSQRTFYLSYTDGFLRRLDSDPHRRERDPSMASSGVFHLTSRQFLLHERAGSLRDEADWLRQTISSTPSNDHIVGELQTTIWRLEEQVRRLEAEHESDWALYQSDEPPPVYMEVISRSQSNS</sequence>
<feature type="region of interest" description="Disordered" evidence="1">
    <location>
        <begin position="314"/>
        <end position="341"/>
    </location>
</feature>
<evidence type="ECO:0000256" key="1">
    <source>
        <dbReference type="SAM" id="MobiDB-lite"/>
    </source>
</evidence>
<feature type="signal peptide" evidence="3">
    <location>
        <begin position="1"/>
        <end position="16"/>
    </location>
</feature>
<keyword evidence="5" id="KW-1185">Reference proteome</keyword>
<evidence type="ECO:0000256" key="3">
    <source>
        <dbReference type="SAM" id="SignalP"/>
    </source>
</evidence>
<feature type="chain" id="PRO_5041242011" evidence="3">
    <location>
        <begin position="17"/>
        <end position="477"/>
    </location>
</feature>
<keyword evidence="2" id="KW-0812">Transmembrane</keyword>